<comment type="caution">
    <text evidence="1">The sequence shown here is derived from an EMBL/GenBank/DDBJ whole genome shotgun (WGS) entry which is preliminary data.</text>
</comment>
<reference evidence="1 2" key="1">
    <citation type="journal article" date="2022" name="Nat. Ecol. Evol.">
        <title>A masculinizing supergene underlies an exaggerated male reproductive morph in a spider.</title>
        <authorList>
            <person name="Hendrickx F."/>
            <person name="De Corte Z."/>
            <person name="Sonet G."/>
            <person name="Van Belleghem S.M."/>
            <person name="Kostlbacher S."/>
            <person name="Vangestel C."/>
        </authorList>
    </citation>
    <scope>NUCLEOTIDE SEQUENCE [LARGE SCALE GENOMIC DNA]</scope>
    <source>
        <strain evidence="1">W744_W776</strain>
    </source>
</reference>
<gene>
    <name evidence="1" type="ORF">JTE90_008322</name>
</gene>
<dbReference type="AlphaFoldDB" id="A0AAV6TJ23"/>
<dbReference type="Proteomes" id="UP000827092">
    <property type="component" value="Unassembled WGS sequence"/>
</dbReference>
<dbReference type="EMBL" id="JAFNEN010003688">
    <property type="protein sequence ID" value="KAG8171681.1"/>
    <property type="molecule type" value="Genomic_DNA"/>
</dbReference>
<protein>
    <submittedName>
        <fullName evidence="1">Uncharacterized protein</fullName>
    </submittedName>
</protein>
<feature type="non-terminal residue" evidence="1">
    <location>
        <position position="17"/>
    </location>
</feature>
<proteinExistence type="predicted"/>
<keyword evidence="2" id="KW-1185">Reference proteome</keyword>
<organism evidence="1 2">
    <name type="scientific">Oedothorax gibbosus</name>
    <dbReference type="NCBI Taxonomy" id="931172"/>
    <lineage>
        <taxon>Eukaryota</taxon>
        <taxon>Metazoa</taxon>
        <taxon>Ecdysozoa</taxon>
        <taxon>Arthropoda</taxon>
        <taxon>Chelicerata</taxon>
        <taxon>Arachnida</taxon>
        <taxon>Araneae</taxon>
        <taxon>Araneomorphae</taxon>
        <taxon>Entelegynae</taxon>
        <taxon>Araneoidea</taxon>
        <taxon>Linyphiidae</taxon>
        <taxon>Erigoninae</taxon>
        <taxon>Oedothorax</taxon>
    </lineage>
</organism>
<name>A0AAV6TJ23_9ARAC</name>
<evidence type="ECO:0000313" key="1">
    <source>
        <dbReference type="EMBL" id="KAG8171681.1"/>
    </source>
</evidence>
<accession>A0AAV6TJ23</accession>
<sequence>MFVRGWHKLLKLANTKY</sequence>
<evidence type="ECO:0000313" key="2">
    <source>
        <dbReference type="Proteomes" id="UP000827092"/>
    </source>
</evidence>